<feature type="transmembrane region" description="Helical" evidence="6">
    <location>
        <begin position="80"/>
        <end position="101"/>
    </location>
</feature>
<dbReference type="InterPro" id="IPR007140">
    <property type="entry name" value="DUF350"/>
</dbReference>
<evidence type="ECO:0008006" key="8">
    <source>
        <dbReference type="Google" id="ProtNLM"/>
    </source>
</evidence>
<evidence type="ECO:0000256" key="3">
    <source>
        <dbReference type="ARBA" id="ARBA00022692"/>
    </source>
</evidence>
<keyword evidence="3 6" id="KW-0812">Transmembrane</keyword>
<accession>A0A381YYG3</accession>
<feature type="transmembrane region" description="Helical" evidence="6">
    <location>
        <begin position="47"/>
        <end position="74"/>
    </location>
</feature>
<evidence type="ECO:0000313" key="7">
    <source>
        <dbReference type="EMBL" id="SVA82045.1"/>
    </source>
</evidence>
<feature type="transmembrane region" description="Helical" evidence="6">
    <location>
        <begin position="14"/>
        <end position="35"/>
    </location>
</feature>
<gene>
    <name evidence="7" type="ORF">METZ01_LOCUS134899</name>
</gene>
<sequence length="136" mass="14522">MEIIGISLDAIQSFLAYLVTATALTLIYVFVYIWVTPHPEFKLIRENNLAASVAFAGSLVGFSLPLASVIAHSVALTDCVIWGLIAILVQIFIFFLVRLPIPGISERIEKGETSSGLWLGAASLTGGLLNAACMSP</sequence>
<evidence type="ECO:0000256" key="6">
    <source>
        <dbReference type="SAM" id="Phobius"/>
    </source>
</evidence>
<keyword evidence="5 6" id="KW-0472">Membrane</keyword>
<dbReference type="Pfam" id="PF03994">
    <property type="entry name" value="DUF350"/>
    <property type="match status" value="1"/>
</dbReference>
<evidence type="ECO:0000256" key="4">
    <source>
        <dbReference type="ARBA" id="ARBA00022989"/>
    </source>
</evidence>
<keyword evidence="4 6" id="KW-1133">Transmembrane helix</keyword>
<evidence type="ECO:0000256" key="2">
    <source>
        <dbReference type="ARBA" id="ARBA00022475"/>
    </source>
</evidence>
<keyword evidence="2" id="KW-1003">Cell membrane</keyword>
<dbReference type="GO" id="GO:0005886">
    <property type="term" value="C:plasma membrane"/>
    <property type="evidence" value="ECO:0007669"/>
    <property type="project" value="UniProtKB-SubCell"/>
</dbReference>
<reference evidence="7" key="1">
    <citation type="submission" date="2018-05" db="EMBL/GenBank/DDBJ databases">
        <authorList>
            <person name="Lanie J.A."/>
            <person name="Ng W.-L."/>
            <person name="Kazmierczak K.M."/>
            <person name="Andrzejewski T.M."/>
            <person name="Davidsen T.M."/>
            <person name="Wayne K.J."/>
            <person name="Tettelin H."/>
            <person name="Glass J.I."/>
            <person name="Rusch D."/>
            <person name="Podicherti R."/>
            <person name="Tsui H.-C.T."/>
            <person name="Winkler M.E."/>
        </authorList>
    </citation>
    <scope>NUCLEOTIDE SEQUENCE</scope>
</reference>
<protein>
    <recommendedName>
        <fullName evidence="8">DUF350 domain-containing protein</fullName>
    </recommendedName>
</protein>
<comment type="subcellular location">
    <subcellularLocation>
        <location evidence="1">Cell membrane</location>
        <topology evidence="1">Multi-pass membrane protein</topology>
    </subcellularLocation>
</comment>
<evidence type="ECO:0000256" key="1">
    <source>
        <dbReference type="ARBA" id="ARBA00004651"/>
    </source>
</evidence>
<dbReference type="PANTHER" id="PTHR40043">
    <property type="entry name" value="UPF0719 INNER MEMBRANE PROTEIN YJFL"/>
    <property type="match status" value="1"/>
</dbReference>
<dbReference type="EMBL" id="UINC01019383">
    <property type="protein sequence ID" value="SVA82045.1"/>
    <property type="molecule type" value="Genomic_DNA"/>
</dbReference>
<dbReference type="AlphaFoldDB" id="A0A381YYG3"/>
<proteinExistence type="predicted"/>
<name>A0A381YYG3_9ZZZZ</name>
<organism evidence="7">
    <name type="scientific">marine metagenome</name>
    <dbReference type="NCBI Taxonomy" id="408172"/>
    <lineage>
        <taxon>unclassified sequences</taxon>
        <taxon>metagenomes</taxon>
        <taxon>ecological metagenomes</taxon>
    </lineage>
</organism>
<evidence type="ECO:0000256" key="5">
    <source>
        <dbReference type="ARBA" id="ARBA00023136"/>
    </source>
</evidence>
<dbReference type="PANTHER" id="PTHR40043:SF1">
    <property type="entry name" value="UPF0719 INNER MEMBRANE PROTEIN YJFL"/>
    <property type="match status" value="1"/>
</dbReference>